<dbReference type="PROSITE" id="PS50217">
    <property type="entry name" value="BZIP"/>
    <property type="match status" value="1"/>
</dbReference>
<dbReference type="GO" id="GO:0045893">
    <property type="term" value="P:positive regulation of DNA-templated transcription"/>
    <property type="evidence" value="ECO:0007669"/>
    <property type="project" value="TreeGrafter"/>
</dbReference>
<feature type="domain" description="BZIP" evidence="7">
    <location>
        <begin position="37"/>
        <end position="100"/>
    </location>
</feature>
<evidence type="ECO:0000256" key="5">
    <source>
        <dbReference type="ARBA" id="ARBA00023242"/>
    </source>
</evidence>
<sequence length="180" mass="19649">MASSSGTATTTSSGGSGSGSYPVQNSGSEEELQRLMDQRKRKRMVSNRESARRSRMRKQKHLDELVTQLSRLRTENNRIAGDVSVTLQRFTIMEAENSVLKAQAAELGRRLESLNQMIEFMSQPPPVDGGSGGGGCGFFAEEMYGGGGELMDELMMSNSVSCLYGNQVPILASADMIQYY</sequence>
<gene>
    <name evidence="8" type="ORF">OSB04_015793</name>
</gene>
<accession>A0AA38T7H5</accession>
<keyword evidence="2" id="KW-0805">Transcription regulation</keyword>
<evidence type="ECO:0000313" key="8">
    <source>
        <dbReference type="EMBL" id="KAJ9551748.1"/>
    </source>
</evidence>
<dbReference type="SMART" id="SM00338">
    <property type="entry name" value="BRLZ"/>
    <property type="match status" value="1"/>
</dbReference>
<evidence type="ECO:0000259" key="7">
    <source>
        <dbReference type="PROSITE" id="PS50217"/>
    </source>
</evidence>
<dbReference type="InterPro" id="IPR046347">
    <property type="entry name" value="bZIP_sf"/>
</dbReference>
<dbReference type="InterPro" id="IPR004827">
    <property type="entry name" value="bZIP"/>
</dbReference>
<evidence type="ECO:0000256" key="3">
    <source>
        <dbReference type="ARBA" id="ARBA00023125"/>
    </source>
</evidence>
<evidence type="ECO:0000313" key="9">
    <source>
        <dbReference type="Proteomes" id="UP001172457"/>
    </source>
</evidence>
<dbReference type="CDD" id="cd14702">
    <property type="entry name" value="bZIP_plant_GBF1"/>
    <property type="match status" value="1"/>
</dbReference>
<dbReference type="GO" id="GO:0003700">
    <property type="term" value="F:DNA-binding transcription factor activity"/>
    <property type="evidence" value="ECO:0007669"/>
    <property type="project" value="InterPro"/>
</dbReference>
<dbReference type="AlphaFoldDB" id="A0AA38T7H5"/>
<dbReference type="GO" id="GO:0000976">
    <property type="term" value="F:transcription cis-regulatory region binding"/>
    <property type="evidence" value="ECO:0007669"/>
    <property type="project" value="TreeGrafter"/>
</dbReference>
<keyword evidence="9" id="KW-1185">Reference proteome</keyword>
<keyword evidence="4" id="KW-0804">Transcription</keyword>
<evidence type="ECO:0000256" key="2">
    <source>
        <dbReference type="ARBA" id="ARBA00023015"/>
    </source>
</evidence>
<protein>
    <recommendedName>
        <fullName evidence="7">BZIP domain-containing protein</fullName>
    </recommendedName>
</protein>
<feature type="compositionally biased region" description="Low complexity" evidence="6">
    <location>
        <begin position="1"/>
        <end position="13"/>
    </location>
</feature>
<dbReference type="InterPro" id="IPR045314">
    <property type="entry name" value="bZIP_plant_GBF1"/>
</dbReference>
<keyword evidence="3" id="KW-0238">DNA-binding</keyword>
<dbReference type="Gene3D" id="1.20.5.170">
    <property type="match status" value="1"/>
</dbReference>
<dbReference type="FunFam" id="1.20.5.170:FF:000020">
    <property type="entry name" value="BZIP transcription factor"/>
    <property type="match status" value="1"/>
</dbReference>
<evidence type="ECO:0000256" key="6">
    <source>
        <dbReference type="SAM" id="MobiDB-lite"/>
    </source>
</evidence>
<dbReference type="PANTHER" id="PTHR45764:SF72">
    <property type="entry name" value="BASIC LEUCINE-ZIPPER 2-RELATED"/>
    <property type="match status" value="1"/>
</dbReference>
<dbReference type="PANTHER" id="PTHR45764">
    <property type="entry name" value="BZIP TRANSCRIPTION FACTOR 44"/>
    <property type="match status" value="1"/>
</dbReference>
<dbReference type="Proteomes" id="UP001172457">
    <property type="component" value="Chromosome 4"/>
</dbReference>
<evidence type="ECO:0000256" key="1">
    <source>
        <dbReference type="ARBA" id="ARBA00004123"/>
    </source>
</evidence>
<comment type="subcellular location">
    <subcellularLocation>
        <location evidence="1">Nucleus</location>
    </subcellularLocation>
</comment>
<evidence type="ECO:0000256" key="4">
    <source>
        <dbReference type="ARBA" id="ARBA00023163"/>
    </source>
</evidence>
<organism evidence="8 9">
    <name type="scientific">Centaurea solstitialis</name>
    <name type="common">yellow star-thistle</name>
    <dbReference type="NCBI Taxonomy" id="347529"/>
    <lineage>
        <taxon>Eukaryota</taxon>
        <taxon>Viridiplantae</taxon>
        <taxon>Streptophyta</taxon>
        <taxon>Embryophyta</taxon>
        <taxon>Tracheophyta</taxon>
        <taxon>Spermatophyta</taxon>
        <taxon>Magnoliopsida</taxon>
        <taxon>eudicotyledons</taxon>
        <taxon>Gunneridae</taxon>
        <taxon>Pentapetalae</taxon>
        <taxon>asterids</taxon>
        <taxon>campanulids</taxon>
        <taxon>Asterales</taxon>
        <taxon>Asteraceae</taxon>
        <taxon>Carduoideae</taxon>
        <taxon>Cardueae</taxon>
        <taxon>Centaureinae</taxon>
        <taxon>Centaurea</taxon>
    </lineage>
</organism>
<dbReference type="Pfam" id="PF00170">
    <property type="entry name" value="bZIP_1"/>
    <property type="match status" value="1"/>
</dbReference>
<dbReference type="EMBL" id="JARYMX010000004">
    <property type="protein sequence ID" value="KAJ9551748.1"/>
    <property type="molecule type" value="Genomic_DNA"/>
</dbReference>
<dbReference type="GO" id="GO:0005634">
    <property type="term" value="C:nucleus"/>
    <property type="evidence" value="ECO:0007669"/>
    <property type="project" value="UniProtKB-SubCell"/>
</dbReference>
<comment type="caution">
    <text evidence="8">The sequence shown here is derived from an EMBL/GenBank/DDBJ whole genome shotgun (WGS) entry which is preliminary data.</text>
</comment>
<reference evidence="8" key="1">
    <citation type="submission" date="2023-03" db="EMBL/GenBank/DDBJ databases">
        <title>Chromosome-scale reference genome and RAD-based genetic map of yellow starthistle (Centaurea solstitialis) reveal putative structural variation and QTLs associated with invader traits.</title>
        <authorList>
            <person name="Reatini B."/>
            <person name="Cang F.A."/>
            <person name="Jiang Q."/>
            <person name="Mckibben M.T.W."/>
            <person name="Barker M.S."/>
            <person name="Rieseberg L.H."/>
            <person name="Dlugosch K.M."/>
        </authorList>
    </citation>
    <scope>NUCLEOTIDE SEQUENCE</scope>
    <source>
        <strain evidence="8">CAN-66</strain>
        <tissue evidence="8">Leaf</tissue>
    </source>
</reference>
<proteinExistence type="predicted"/>
<dbReference type="SUPFAM" id="SSF57959">
    <property type="entry name" value="Leucine zipper domain"/>
    <property type="match status" value="1"/>
</dbReference>
<dbReference type="PROSITE" id="PS00036">
    <property type="entry name" value="BZIP_BASIC"/>
    <property type="match status" value="1"/>
</dbReference>
<feature type="region of interest" description="Disordered" evidence="6">
    <location>
        <begin position="1"/>
        <end position="60"/>
    </location>
</feature>
<name>A0AA38T7H5_9ASTR</name>
<dbReference type="GO" id="GO:0046982">
    <property type="term" value="F:protein heterodimerization activity"/>
    <property type="evidence" value="ECO:0007669"/>
    <property type="project" value="UniProtKB-ARBA"/>
</dbReference>
<keyword evidence="5" id="KW-0539">Nucleus</keyword>